<dbReference type="RefSeq" id="WP_182338621.1">
    <property type="nucleotide sequence ID" value="NZ_JACGXS010000002.1"/>
</dbReference>
<gene>
    <name evidence="2" type="ORF">H4O11_06695</name>
</gene>
<comment type="caution">
    <text evidence="2">The sequence shown here is derived from an EMBL/GenBank/DDBJ whole genome shotgun (WGS) entry which is preliminary data.</text>
</comment>
<keyword evidence="3" id="KW-1185">Reference proteome</keyword>
<dbReference type="Pfam" id="PF03922">
    <property type="entry name" value="OmpW"/>
    <property type="match status" value="1"/>
</dbReference>
<dbReference type="Proteomes" id="UP000547058">
    <property type="component" value="Unassembled WGS sequence"/>
</dbReference>
<dbReference type="GO" id="GO:0055085">
    <property type="term" value="P:transmembrane transport"/>
    <property type="evidence" value="ECO:0007669"/>
    <property type="project" value="TreeGrafter"/>
</dbReference>
<evidence type="ECO:0000256" key="1">
    <source>
        <dbReference type="SAM" id="SignalP"/>
    </source>
</evidence>
<keyword evidence="1" id="KW-0732">Signal</keyword>
<evidence type="ECO:0000313" key="3">
    <source>
        <dbReference type="Proteomes" id="UP000547058"/>
    </source>
</evidence>
<organism evidence="2 3">
    <name type="scientific">Stenotrophomonas tumulicola</name>
    <dbReference type="NCBI Taxonomy" id="1685415"/>
    <lineage>
        <taxon>Bacteria</taxon>
        <taxon>Pseudomonadati</taxon>
        <taxon>Pseudomonadota</taxon>
        <taxon>Gammaproteobacteria</taxon>
        <taxon>Lysobacterales</taxon>
        <taxon>Lysobacteraceae</taxon>
        <taxon>Stenotrophomonas</taxon>
    </lineage>
</organism>
<dbReference type="InterPro" id="IPR011250">
    <property type="entry name" value="OMP/PagP_B-barrel"/>
</dbReference>
<feature type="signal peptide" evidence="1">
    <location>
        <begin position="1"/>
        <end position="20"/>
    </location>
</feature>
<dbReference type="EMBL" id="JACGXS010000002">
    <property type="protein sequence ID" value="MBA8681497.1"/>
    <property type="molecule type" value="Genomic_DNA"/>
</dbReference>
<dbReference type="SUPFAM" id="SSF56925">
    <property type="entry name" value="OMPA-like"/>
    <property type="match status" value="1"/>
</dbReference>
<accession>A0A7W3FKZ1</accession>
<protein>
    <submittedName>
        <fullName evidence="2">Outer membrane beta-barrel protein</fullName>
    </submittedName>
</protein>
<dbReference type="Gene3D" id="2.40.160.20">
    <property type="match status" value="1"/>
</dbReference>
<proteinExistence type="predicted"/>
<dbReference type="GO" id="GO:0019867">
    <property type="term" value="C:outer membrane"/>
    <property type="evidence" value="ECO:0007669"/>
    <property type="project" value="InterPro"/>
</dbReference>
<name>A0A7W3FKZ1_9GAMM</name>
<dbReference type="PANTHER" id="PTHR36920">
    <property type="match status" value="1"/>
</dbReference>
<evidence type="ECO:0000313" key="2">
    <source>
        <dbReference type="EMBL" id="MBA8681497.1"/>
    </source>
</evidence>
<sequence length="225" mass="23980">MRSIHALTLSLLAFAPAAFAQDPATTVERPAGSDMVEAQTTASGKHFAVVGGIALLQPKNNAVEGVVQKADGGPAPTVSFSYYINDNIAIELWGAADKFHHRARGVEGTRLGTVEQQPVALSGQYHFGHADNVFRPFLGAGYYQSNFSNEKLTVPAAPVGHLGLKTAEGFIGTVGVDMDINSTWFARADARYLHSRPEVTLDGLQVGTRAKLDPWTVGFGIGARF</sequence>
<dbReference type="PANTHER" id="PTHR36920:SF1">
    <property type="entry name" value="OUTER MEMBRANE PROTEIN W"/>
    <property type="match status" value="1"/>
</dbReference>
<dbReference type="AlphaFoldDB" id="A0A7W3FKZ1"/>
<reference evidence="2 3" key="1">
    <citation type="submission" date="2020-08" db="EMBL/GenBank/DDBJ databases">
        <title>Stenotrophomonas tumulicola JCM 30961.</title>
        <authorList>
            <person name="Deng Y."/>
        </authorList>
    </citation>
    <scope>NUCLEOTIDE SEQUENCE [LARGE SCALE GENOMIC DNA]</scope>
    <source>
        <strain evidence="2 3">JCM 30961</strain>
    </source>
</reference>
<dbReference type="InterPro" id="IPR005618">
    <property type="entry name" value="OMPW"/>
</dbReference>
<feature type="chain" id="PRO_5031009745" evidence="1">
    <location>
        <begin position="21"/>
        <end position="225"/>
    </location>
</feature>